<dbReference type="PANTHER" id="PTHR43840:SF15">
    <property type="entry name" value="MITOCHONDRIAL METAL TRANSPORTER 1-RELATED"/>
    <property type="match status" value="1"/>
</dbReference>
<proteinExistence type="inferred from homology"/>
<evidence type="ECO:0000256" key="6">
    <source>
        <dbReference type="ARBA" id="ARBA00023136"/>
    </source>
</evidence>
<evidence type="ECO:0000256" key="7">
    <source>
        <dbReference type="SAM" id="Phobius"/>
    </source>
</evidence>
<dbReference type="InterPro" id="IPR027469">
    <property type="entry name" value="Cation_efflux_TMD_sf"/>
</dbReference>
<dbReference type="Pfam" id="PF01545">
    <property type="entry name" value="Cation_efflux"/>
    <property type="match status" value="1"/>
</dbReference>
<dbReference type="InterPro" id="IPR036837">
    <property type="entry name" value="Cation_efflux_CTD_sf"/>
</dbReference>
<dbReference type="InterPro" id="IPR002524">
    <property type="entry name" value="Cation_efflux"/>
</dbReference>
<name>J9FLD9_9ZZZZ</name>
<dbReference type="Gene3D" id="3.30.70.1350">
    <property type="entry name" value="Cation efflux protein, cytoplasmic domain"/>
    <property type="match status" value="1"/>
</dbReference>
<dbReference type="PANTHER" id="PTHR43840">
    <property type="entry name" value="MITOCHONDRIAL METAL TRANSPORTER 1-RELATED"/>
    <property type="match status" value="1"/>
</dbReference>
<evidence type="ECO:0000256" key="3">
    <source>
        <dbReference type="ARBA" id="ARBA00022448"/>
    </source>
</evidence>
<feature type="domain" description="Cation efflux protein transmembrane" evidence="8">
    <location>
        <begin position="25"/>
        <end position="221"/>
    </location>
</feature>
<feature type="transmembrane region" description="Helical" evidence="7">
    <location>
        <begin position="170"/>
        <end position="190"/>
    </location>
</feature>
<comment type="similarity">
    <text evidence="2">Belongs to the cation diffusion facilitator (CDF) transporter (TC 2.A.4) family.</text>
</comment>
<dbReference type="EMBL" id="AMCI01005922">
    <property type="protein sequence ID" value="EJW95243.1"/>
    <property type="molecule type" value="Genomic_DNA"/>
</dbReference>
<dbReference type="FunFam" id="1.20.1510.10:FF:000006">
    <property type="entry name" value="Divalent cation efflux transporter"/>
    <property type="match status" value="1"/>
</dbReference>
<feature type="domain" description="Cation efflux protein cytoplasmic" evidence="9">
    <location>
        <begin position="225"/>
        <end position="302"/>
    </location>
</feature>
<gene>
    <name evidence="10" type="ORF">EVA_16647</name>
</gene>
<keyword evidence="4 7" id="KW-0812">Transmembrane</keyword>
<accession>J9FLD9</accession>
<keyword evidence="3" id="KW-0813">Transport</keyword>
<dbReference type="NCBIfam" id="TIGR01297">
    <property type="entry name" value="CDF"/>
    <property type="match status" value="1"/>
</dbReference>
<feature type="transmembrane region" description="Helical" evidence="7">
    <location>
        <begin position="127"/>
        <end position="144"/>
    </location>
</feature>
<feature type="transmembrane region" description="Helical" evidence="7">
    <location>
        <begin position="196"/>
        <end position="217"/>
    </location>
</feature>
<evidence type="ECO:0000259" key="9">
    <source>
        <dbReference type="Pfam" id="PF16916"/>
    </source>
</evidence>
<comment type="caution">
    <text evidence="10">The sequence shown here is derived from an EMBL/GenBank/DDBJ whole genome shotgun (WGS) entry which is preliminary data.</text>
</comment>
<comment type="subcellular location">
    <subcellularLocation>
        <location evidence="1">Membrane</location>
        <topology evidence="1">Multi-pass membrane protein</topology>
    </subcellularLocation>
</comment>
<protein>
    <submittedName>
        <fullName evidence="10">Cation efflux family protein</fullName>
    </submittedName>
</protein>
<feature type="transmembrane region" description="Helical" evidence="7">
    <location>
        <begin position="51"/>
        <end position="68"/>
    </location>
</feature>
<evidence type="ECO:0000256" key="2">
    <source>
        <dbReference type="ARBA" id="ARBA00008114"/>
    </source>
</evidence>
<dbReference type="InterPro" id="IPR058533">
    <property type="entry name" value="Cation_efflux_TM"/>
</dbReference>
<dbReference type="InterPro" id="IPR050291">
    <property type="entry name" value="CDF_Transporter"/>
</dbReference>
<organism evidence="10">
    <name type="scientific">gut metagenome</name>
    <dbReference type="NCBI Taxonomy" id="749906"/>
    <lineage>
        <taxon>unclassified sequences</taxon>
        <taxon>metagenomes</taxon>
        <taxon>organismal metagenomes</taxon>
    </lineage>
</organism>
<dbReference type="SUPFAM" id="SSF161111">
    <property type="entry name" value="Cation efflux protein transmembrane domain-like"/>
    <property type="match status" value="1"/>
</dbReference>
<reference evidence="10" key="1">
    <citation type="journal article" date="2012" name="PLoS ONE">
        <title>Gene sets for utilization of primary and secondary nutrition supplies in the distal gut of endangered iberian lynx.</title>
        <authorList>
            <person name="Alcaide M."/>
            <person name="Messina E."/>
            <person name="Richter M."/>
            <person name="Bargiela R."/>
            <person name="Peplies J."/>
            <person name="Huws S.A."/>
            <person name="Newbold C.J."/>
            <person name="Golyshin P.N."/>
            <person name="Simon M.A."/>
            <person name="Lopez G."/>
            <person name="Yakimov M.M."/>
            <person name="Ferrer M."/>
        </authorList>
    </citation>
    <scope>NUCLEOTIDE SEQUENCE</scope>
</reference>
<evidence type="ECO:0000256" key="4">
    <source>
        <dbReference type="ARBA" id="ARBA00022692"/>
    </source>
</evidence>
<keyword evidence="6 7" id="KW-0472">Membrane</keyword>
<evidence type="ECO:0000256" key="5">
    <source>
        <dbReference type="ARBA" id="ARBA00022989"/>
    </source>
</evidence>
<evidence type="ECO:0000313" key="10">
    <source>
        <dbReference type="EMBL" id="EJW95243.1"/>
    </source>
</evidence>
<feature type="transmembrane region" description="Helical" evidence="7">
    <location>
        <begin position="89"/>
        <end position="107"/>
    </location>
</feature>
<dbReference type="SUPFAM" id="SSF160240">
    <property type="entry name" value="Cation efflux protein cytoplasmic domain-like"/>
    <property type="match status" value="1"/>
</dbReference>
<evidence type="ECO:0000259" key="8">
    <source>
        <dbReference type="Pfam" id="PF01545"/>
    </source>
</evidence>
<dbReference type="Pfam" id="PF16916">
    <property type="entry name" value="ZT_dimer"/>
    <property type="match status" value="1"/>
</dbReference>
<feature type="transmembrane region" description="Helical" evidence="7">
    <location>
        <begin position="20"/>
        <end position="45"/>
    </location>
</feature>
<dbReference type="GO" id="GO:0008324">
    <property type="term" value="F:monoatomic cation transmembrane transporter activity"/>
    <property type="evidence" value="ECO:0007669"/>
    <property type="project" value="InterPro"/>
</dbReference>
<keyword evidence="5 7" id="KW-1133">Transmembrane helix</keyword>
<dbReference type="AlphaFoldDB" id="J9FLD9"/>
<dbReference type="InterPro" id="IPR027470">
    <property type="entry name" value="Cation_efflux_CTD"/>
</dbReference>
<evidence type="ECO:0000256" key="1">
    <source>
        <dbReference type="ARBA" id="ARBA00004141"/>
    </source>
</evidence>
<dbReference type="Gene3D" id="1.20.1510.10">
    <property type="entry name" value="Cation efflux protein transmembrane domain"/>
    <property type="match status" value="1"/>
</dbReference>
<dbReference type="GO" id="GO:0016020">
    <property type="term" value="C:membrane"/>
    <property type="evidence" value="ECO:0007669"/>
    <property type="project" value="UniProtKB-SubCell"/>
</dbReference>
<sequence>MGKVSMKTETNIREREIYKVTLWGSVVNLLLLLFKFVAGICGHSAAMLADAVHSLSDFVTDVVVIFFVRLSNKPEDKGHDYGHGKYETLATAIIGMFLFAVGLGILWNGVSSIYAFWQGEVLEQPGMVALVAALLSVLMKELLYRYTVACGKKLQTQVVVANAWHHRSDALSSIGTAVGVGGAILLGASWRVLDPIAAVVVSLFILKVAVCLLLPCVDELLEKSLPDEVEHQIEQAVLAFPGVSEPHHLRTRRIGSYYSIDLHVRMDGKITLEEAHAVATAIEYKLKELFGQSTLINIHVEPIKNHF</sequence>